<name>G6FN61_9CYAN</name>
<dbReference type="EMBL" id="AGIZ01000001">
    <property type="protein sequence ID" value="EHC19491.1"/>
    <property type="molecule type" value="Genomic_DNA"/>
</dbReference>
<dbReference type="AlphaFoldDB" id="G6FN61"/>
<evidence type="ECO:0000313" key="1">
    <source>
        <dbReference type="EMBL" id="EHC19491.1"/>
    </source>
</evidence>
<dbReference type="PATRIC" id="fig|741277.3.peg.362"/>
<comment type="caution">
    <text evidence="1">The sequence shown here is derived from an EMBL/GenBank/DDBJ whole genome shotgun (WGS) entry which is preliminary data.</text>
</comment>
<evidence type="ECO:0000313" key="2">
    <source>
        <dbReference type="Proteomes" id="UP000004344"/>
    </source>
</evidence>
<sequence length="44" mass="4824">MSDRTVVSTDFENLHLVIELDLAMALSRCAKLEDIDSSLLVVGC</sequence>
<dbReference type="Proteomes" id="UP000004344">
    <property type="component" value="Unassembled WGS sequence"/>
</dbReference>
<proteinExistence type="predicted"/>
<organism evidence="1 2">
    <name type="scientific">Fischerella thermalis JSC-11</name>
    <dbReference type="NCBI Taxonomy" id="741277"/>
    <lineage>
        <taxon>Bacteria</taxon>
        <taxon>Bacillati</taxon>
        <taxon>Cyanobacteriota</taxon>
        <taxon>Cyanophyceae</taxon>
        <taxon>Nostocales</taxon>
        <taxon>Hapalosiphonaceae</taxon>
        <taxon>Fischerella</taxon>
    </lineage>
</organism>
<accession>G6FN61</accession>
<gene>
    <name evidence="1" type="ORF">FJSC11DRAFT_0308</name>
</gene>
<protein>
    <submittedName>
        <fullName evidence="1">Uncharacterized protein</fullName>
    </submittedName>
</protein>
<keyword evidence="2" id="KW-1185">Reference proteome</keyword>
<reference evidence="1 2" key="1">
    <citation type="submission" date="2011-09" db="EMBL/GenBank/DDBJ databases">
        <title>The draft genome of Fischerella sp. JSC-11.</title>
        <authorList>
            <consortium name="US DOE Joint Genome Institute (JGI-PGF)"/>
            <person name="Lucas S."/>
            <person name="Han J."/>
            <person name="Lapidus A."/>
            <person name="Cheng J.-F."/>
            <person name="Goodwin L."/>
            <person name="Pitluck S."/>
            <person name="Peters L."/>
            <person name="Land M.L."/>
            <person name="Hauser L."/>
            <person name="Sarkisova S."/>
            <person name="Bryant D.A."/>
            <person name="Brown I."/>
            <person name="Woyke T.J."/>
        </authorList>
    </citation>
    <scope>NUCLEOTIDE SEQUENCE [LARGE SCALE GENOMIC DNA]</scope>
    <source>
        <strain evidence="1 2">JSC-11</strain>
    </source>
</reference>